<dbReference type="Gene3D" id="1.10.287.130">
    <property type="match status" value="1"/>
</dbReference>
<dbReference type="EMBL" id="LK933249">
    <property type="protein sequence ID" value="CDT55785.1"/>
    <property type="molecule type" value="Genomic_DNA"/>
</dbReference>
<dbReference type="SUPFAM" id="SSF55874">
    <property type="entry name" value="ATPase domain of HSP90 chaperone/DNA topoisomerase II/histidine kinase"/>
    <property type="match status" value="1"/>
</dbReference>
<dbReference type="InterPro" id="IPR036890">
    <property type="entry name" value="HATPase_C_sf"/>
</dbReference>
<evidence type="ECO:0000256" key="5">
    <source>
        <dbReference type="ARBA" id="ARBA00022553"/>
    </source>
</evidence>
<evidence type="ECO:0000256" key="3">
    <source>
        <dbReference type="ARBA" id="ARBA00012438"/>
    </source>
</evidence>
<evidence type="ECO:0000256" key="9">
    <source>
        <dbReference type="ARBA" id="ARBA00022777"/>
    </source>
</evidence>
<evidence type="ECO:0000313" key="18">
    <source>
        <dbReference type="EMBL" id="CDS85483.1"/>
    </source>
</evidence>
<dbReference type="InterPro" id="IPR004358">
    <property type="entry name" value="Sig_transdc_His_kin-like_C"/>
</dbReference>
<dbReference type="InterPro" id="IPR003594">
    <property type="entry name" value="HATPase_dom"/>
</dbReference>
<dbReference type="InterPro" id="IPR036097">
    <property type="entry name" value="HisK_dim/P_sf"/>
</dbReference>
<dbReference type="SMART" id="SM00304">
    <property type="entry name" value="HAMP"/>
    <property type="match status" value="1"/>
</dbReference>
<evidence type="ECO:0000256" key="10">
    <source>
        <dbReference type="ARBA" id="ARBA00022840"/>
    </source>
</evidence>
<dbReference type="Pfam" id="PF00512">
    <property type="entry name" value="HisKA"/>
    <property type="match status" value="1"/>
</dbReference>
<feature type="transmembrane region" description="Helical" evidence="15">
    <location>
        <begin position="63"/>
        <end position="84"/>
    </location>
</feature>
<dbReference type="SUPFAM" id="SSF158472">
    <property type="entry name" value="HAMP domain-like"/>
    <property type="match status" value="1"/>
</dbReference>
<dbReference type="PANTHER" id="PTHR45528">
    <property type="entry name" value="SENSOR HISTIDINE KINASE CPXA"/>
    <property type="match status" value="1"/>
</dbReference>
<dbReference type="Pfam" id="PF02518">
    <property type="entry name" value="HATPase_c"/>
    <property type="match status" value="1"/>
</dbReference>
<keyword evidence="6" id="KW-0808">Transferase</keyword>
<dbReference type="PATRIC" id="fig|1496.854.peg.3794"/>
<keyword evidence="7 15" id="KW-0812">Transmembrane</keyword>
<reference evidence="18" key="1">
    <citation type="submission" date="2014-07" db="EMBL/GenBank/DDBJ databases">
        <authorList>
            <person name="Monot Marc"/>
        </authorList>
    </citation>
    <scope>NUCLEOTIDE SEQUENCE</scope>
    <source>
        <strain evidence="20">7032989</strain>
        <strain evidence="18">7032994</strain>
    </source>
</reference>
<dbReference type="EMBL" id="LK932529">
    <property type="protein sequence ID" value="CDS89282.1"/>
    <property type="molecule type" value="Genomic_DNA"/>
</dbReference>
<dbReference type="GO" id="GO:0005886">
    <property type="term" value="C:plasma membrane"/>
    <property type="evidence" value="ECO:0007669"/>
    <property type="project" value="UniProtKB-SubCell"/>
</dbReference>
<evidence type="ECO:0000313" key="20">
    <source>
        <dbReference type="EMBL" id="CDT55785.1"/>
    </source>
</evidence>
<evidence type="ECO:0000256" key="14">
    <source>
        <dbReference type="SAM" id="Coils"/>
    </source>
</evidence>
<keyword evidence="4" id="KW-1003">Cell membrane</keyword>
<dbReference type="Gene3D" id="3.30.565.10">
    <property type="entry name" value="Histidine kinase-like ATPase, C-terminal domain"/>
    <property type="match status" value="1"/>
</dbReference>
<keyword evidence="12" id="KW-0902">Two-component regulatory system</keyword>
<dbReference type="SMART" id="SM00388">
    <property type="entry name" value="HisKA"/>
    <property type="match status" value="1"/>
</dbReference>
<accession>A0A031WJI9</accession>
<dbReference type="EC" id="2.7.13.3" evidence="3"/>
<dbReference type="CDD" id="cd00075">
    <property type="entry name" value="HATPase"/>
    <property type="match status" value="1"/>
</dbReference>
<dbReference type="Gene3D" id="6.10.340.10">
    <property type="match status" value="1"/>
</dbReference>
<evidence type="ECO:0000256" key="8">
    <source>
        <dbReference type="ARBA" id="ARBA00022741"/>
    </source>
</evidence>
<keyword evidence="11 15" id="KW-1133">Transmembrane helix</keyword>
<keyword evidence="13 15" id="KW-0472">Membrane</keyword>
<dbReference type="Pfam" id="PF00672">
    <property type="entry name" value="HAMP"/>
    <property type="match status" value="1"/>
</dbReference>
<comment type="subcellular location">
    <subcellularLocation>
        <location evidence="2">Cell membrane</location>
        <topology evidence="2">Multi-pass membrane protein</topology>
    </subcellularLocation>
</comment>
<keyword evidence="8" id="KW-0547">Nucleotide-binding</keyword>
<dbReference type="PROSITE" id="PS50885">
    <property type="entry name" value="HAMP"/>
    <property type="match status" value="1"/>
</dbReference>
<proteinExistence type="predicted"/>
<evidence type="ECO:0000256" key="2">
    <source>
        <dbReference type="ARBA" id="ARBA00004651"/>
    </source>
</evidence>
<sequence length="376" mass="43358">MNSLRKIIEKLKNVDISNWIKQNFGLYSVRKKVFLLSKLSGALIILFYLVVEEFSINSKFEFWIWFIILVIFIMSIDFLLGKFISEPITSINKSAKSMSQLDFSNPCTVNTNDEFGELSRSLNTMSTNLQQALSDLESANIQLEKDVNKERMLLEQRKELVDTISHEMKTPLGIIRAYTEGLMDEVDEEKKKNYMNVIIEETDRMNNMIVSLLDLSALEAGVSKLNPERFDFIEFVETVAGRLLIDIPDANFYFTYDLPEYEVFVVADKMRMEQVVENLVINAKKHVVYNGNLDLSITCENGLLLFEIYNDGRFIEQDEISKIWSKFYRSVQSQRTGGSGLGLAIVSQILTMQGLEYGVNNRDRGVEFYFMIPIDE</sequence>
<evidence type="ECO:0000259" key="17">
    <source>
        <dbReference type="PROSITE" id="PS50885"/>
    </source>
</evidence>
<evidence type="ECO:0000256" key="11">
    <source>
        <dbReference type="ARBA" id="ARBA00022989"/>
    </source>
</evidence>
<protein>
    <recommendedName>
        <fullName evidence="3">histidine kinase</fullName>
        <ecNumber evidence="3">2.7.13.3</ecNumber>
    </recommendedName>
</protein>
<evidence type="ECO:0000256" key="4">
    <source>
        <dbReference type="ARBA" id="ARBA00022475"/>
    </source>
</evidence>
<dbReference type="GO" id="GO:0000155">
    <property type="term" value="F:phosphorelay sensor kinase activity"/>
    <property type="evidence" value="ECO:0007669"/>
    <property type="project" value="InterPro"/>
</dbReference>
<dbReference type="SUPFAM" id="SSF47384">
    <property type="entry name" value="Homodimeric domain of signal transducing histidine kinase"/>
    <property type="match status" value="1"/>
</dbReference>
<feature type="transmembrane region" description="Helical" evidence="15">
    <location>
        <begin position="33"/>
        <end position="51"/>
    </location>
</feature>
<dbReference type="RefSeq" id="WP_011861876.1">
    <property type="nucleotide sequence ID" value="NZ_BAABSG010000002.1"/>
</dbReference>
<evidence type="ECO:0000256" key="13">
    <source>
        <dbReference type="ARBA" id="ARBA00023136"/>
    </source>
</evidence>
<dbReference type="InterPro" id="IPR005467">
    <property type="entry name" value="His_kinase_dom"/>
</dbReference>
<dbReference type="KEGG" id="pdf:CD630DERM_32020"/>
<dbReference type="EMBL" id="LK932388">
    <property type="protein sequence ID" value="CDS85483.1"/>
    <property type="molecule type" value="Genomic_DNA"/>
</dbReference>
<dbReference type="GO" id="GO:0005524">
    <property type="term" value="F:ATP binding"/>
    <property type="evidence" value="ECO:0007669"/>
    <property type="project" value="UniProtKB-KW"/>
</dbReference>
<keyword evidence="14" id="KW-0175">Coiled coil</keyword>
<feature type="coiled-coil region" evidence="14">
    <location>
        <begin position="122"/>
        <end position="149"/>
    </location>
</feature>
<dbReference type="CDD" id="cd00082">
    <property type="entry name" value="HisKA"/>
    <property type="match status" value="1"/>
</dbReference>
<keyword evidence="10" id="KW-0067">ATP-binding</keyword>
<dbReference type="PROSITE" id="PS50109">
    <property type="entry name" value="HIS_KIN"/>
    <property type="match status" value="1"/>
</dbReference>
<dbReference type="PANTHER" id="PTHR45528:SF1">
    <property type="entry name" value="SENSOR HISTIDINE KINASE CPXA"/>
    <property type="match status" value="1"/>
</dbReference>
<organism evidence="18">
    <name type="scientific">Clostridioides difficile</name>
    <name type="common">Peptoclostridium difficile</name>
    <dbReference type="NCBI Taxonomy" id="1496"/>
    <lineage>
        <taxon>Bacteria</taxon>
        <taxon>Bacillati</taxon>
        <taxon>Bacillota</taxon>
        <taxon>Clostridia</taxon>
        <taxon>Peptostreptococcales</taxon>
        <taxon>Peptostreptococcaceae</taxon>
        <taxon>Clostridioides</taxon>
    </lineage>
</organism>
<dbReference type="CDD" id="cd06225">
    <property type="entry name" value="HAMP"/>
    <property type="match status" value="1"/>
</dbReference>
<evidence type="ECO:0000256" key="15">
    <source>
        <dbReference type="SAM" id="Phobius"/>
    </source>
</evidence>
<keyword evidence="5" id="KW-0597">Phosphoprotein</keyword>
<feature type="domain" description="Histidine kinase" evidence="16">
    <location>
        <begin position="163"/>
        <end position="376"/>
    </location>
</feature>
<evidence type="ECO:0000259" key="16">
    <source>
        <dbReference type="PROSITE" id="PS50109"/>
    </source>
</evidence>
<dbReference type="InterPro" id="IPR003661">
    <property type="entry name" value="HisK_dim/P_dom"/>
</dbReference>
<gene>
    <name evidence="20" type="ORF">BN1095_560048</name>
    <name evidence="19" type="ORF">BN1096_740029</name>
    <name evidence="18" type="ORF">BN1097_500066</name>
</gene>
<name>A0A031WJI9_CLODI</name>
<evidence type="ECO:0000256" key="1">
    <source>
        <dbReference type="ARBA" id="ARBA00000085"/>
    </source>
</evidence>
<dbReference type="FunFam" id="1.10.287.130:FF:000001">
    <property type="entry name" value="Two-component sensor histidine kinase"/>
    <property type="match status" value="1"/>
</dbReference>
<dbReference type="InterPro" id="IPR050398">
    <property type="entry name" value="HssS/ArlS-like"/>
</dbReference>
<comment type="catalytic activity">
    <reaction evidence="1">
        <text>ATP + protein L-histidine = ADP + protein N-phospho-L-histidine.</text>
        <dbReference type="EC" id="2.7.13.3"/>
    </reaction>
</comment>
<evidence type="ECO:0000313" key="19">
    <source>
        <dbReference type="EMBL" id="CDS89282.1"/>
    </source>
</evidence>
<dbReference type="InterPro" id="IPR003660">
    <property type="entry name" value="HAMP_dom"/>
</dbReference>
<dbReference type="PRINTS" id="PR00344">
    <property type="entry name" value="BCTRLSENSOR"/>
</dbReference>
<evidence type="ECO:0000256" key="7">
    <source>
        <dbReference type="ARBA" id="ARBA00022692"/>
    </source>
</evidence>
<evidence type="ECO:0000256" key="12">
    <source>
        <dbReference type="ARBA" id="ARBA00023012"/>
    </source>
</evidence>
<dbReference type="AlphaFoldDB" id="A0A031WJI9"/>
<keyword evidence="9 18" id="KW-0418">Kinase</keyword>
<dbReference type="SMART" id="SM00387">
    <property type="entry name" value="HATPase_c"/>
    <property type="match status" value="1"/>
</dbReference>
<feature type="domain" description="HAMP" evidence="17">
    <location>
        <begin position="82"/>
        <end position="134"/>
    </location>
</feature>
<evidence type="ECO:0000256" key="6">
    <source>
        <dbReference type="ARBA" id="ARBA00022679"/>
    </source>
</evidence>